<proteinExistence type="predicted"/>
<organism evidence="1 2">
    <name type="scientific">Streptococcus macacae NCTC 11558</name>
    <dbReference type="NCBI Taxonomy" id="764298"/>
    <lineage>
        <taxon>Bacteria</taxon>
        <taxon>Bacillati</taxon>
        <taxon>Bacillota</taxon>
        <taxon>Bacilli</taxon>
        <taxon>Lactobacillales</taxon>
        <taxon>Streptococcaceae</taxon>
        <taxon>Streptococcus</taxon>
    </lineage>
</organism>
<keyword evidence="2" id="KW-1185">Reference proteome</keyword>
<reference evidence="1 2" key="1">
    <citation type="journal article" date="2014" name="Int. J. Syst. Evol. Microbiol.">
        <title>Phylogenomics and the dynamic genome evolution of the genus Streptococcus.</title>
        <authorList>
            <consortium name="The Broad Institute Genome Sequencing Platform"/>
            <person name="Richards V.P."/>
            <person name="Palmer S.R."/>
            <person name="Pavinski Bitar P.D."/>
            <person name="Qin X."/>
            <person name="Weinstock G.M."/>
            <person name="Highlander S.K."/>
            <person name="Town C.D."/>
            <person name="Burne R.A."/>
            <person name="Stanhope M.J."/>
        </authorList>
    </citation>
    <scope>NUCLEOTIDE SEQUENCE [LARGE SCALE GENOMIC DNA]</scope>
    <source>
        <strain evidence="1 2">NCTC 11558</strain>
    </source>
</reference>
<sequence length="41" mass="4834">MSKDLKRRSLPAAEEKMLKSSIISVIDEFIYDRYYGADFFV</sequence>
<evidence type="ECO:0000313" key="2">
    <source>
        <dbReference type="Proteomes" id="UP000003573"/>
    </source>
</evidence>
<dbReference type="Proteomes" id="UP000003573">
    <property type="component" value="Unassembled WGS sequence"/>
</dbReference>
<gene>
    <name evidence="1" type="ORF">STRMA_0311</name>
</gene>
<name>G5JYP8_9STRE</name>
<dbReference type="EMBL" id="AEUW02000001">
    <property type="protein sequence ID" value="EHJ53032.1"/>
    <property type="molecule type" value="Genomic_DNA"/>
</dbReference>
<dbReference type="RefSeq" id="WP_003081789.1">
    <property type="nucleotide sequence ID" value="NZ_AEUW02000001.1"/>
</dbReference>
<accession>G5JYP8</accession>
<dbReference type="AlphaFoldDB" id="G5JYP8"/>
<protein>
    <submittedName>
        <fullName evidence="1">Uncharacterized protein</fullName>
    </submittedName>
</protein>
<evidence type="ECO:0000313" key="1">
    <source>
        <dbReference type="EMBL" id="EHJ53032.1"/>
    </source>
</evidence>
<comment type="caution">
    <text evidence="1">The sequence shown here is derived from an EMBL/GenBank/DDBJ whole genome shotgun (WGS) entry which is preliminary data.</text>
</comment>